<organism evidence="1 2">
    <name type="scientific">Multifurca ochricompacta</name>
    <dbReference type="NCBI Taxonomy" id="376703"/>
    <lineage>
        <taxon>Eukaryota</taxon>
        <taxon>Fungi</taxon>
        <taxon>Dikarya</taxon>
        <taxon>Basidiomycota</taxon>
        <taxon>Agaricomycotina</taxon>
        <taxon>Agaricomycetes</taxon>
        <taxon>Russulales</taxon>
        <taxon>Russulaceae</taxon>
        <taxon>Multifurca</taxon>
    </lineage>
</organism>
<dbReference type="Proteomes" id="UP001203297">
    <property type="component" value="Unassembled WGS sequence"/>
</dbReference>
<gene>
    <name evidence="1" type="ORF">B0F90DRAFT_1821624</name>
</gene>
<protein>
    <submittedName>
        <fullName evidence="1">Uncharacterized protein</fullName>
    </submittedName>
</protein>
<keyword evidence="2" id="KW-1185">Reference proteome</keyword>
<reference evidence="1" key="1">
    <citation type="journal article" date="2022" name="New Phytol.">
        <title>Evolutionary transition to the ectomycorrhizal habit in the genomes of a hyperdiverse lineage of mushroom-forming fungi.</title>
        <authorList>
            <person name="Looney B."/>
            <person name="Miyauchi S."/>
            <person name="Morin E."/>
            <person name="Drula E."/>
            <person name="Courty P.E."/>
            <person name="Kohler A."/>
            <person name="Kuo A."/>
            <person name="LaButti K."/>
            <person name="Pangilinan J."/>
            <person name="Lipzen A."/>
            <person name="Riley R."/>
            <person name="Andreopoulos W."/>
            <person name="He G."/>
            <person name="Johnson J."/>
            <person name="Nolan M."/>
            <person name="Tritt A."/>
            <person name="Barry K.W."/>
            <person name="Grigoriev I.V."/>
            <person name="Nagy L.G."/>
            <person name="Hibbett D."/>
            <person name="Henrissat B."/>
            <person name="Matheny P.B."/>
            <person name="Labbe J."/>
            <person name="Martin F.M."/>
        </authorList>
    </citation>
    <scope>NUCLEOTIDE SEQUENCE</scope>
    <source>
        <strain evidence="1">BPL690</strain>
    </source>
</reference>
<accession>A0AAD4QKA8</accession>
<dbReference type="EMBL" id="WTXG01000083">
    <property type="protein sequence ID" value="KAI0294031.1"/>
    <property type="molecule type" value="Genomic_DNA"/>
</dbReference>
<sequence length="244" mass="26723">MTIPLRPTNDIWPLNPGFRTGSIPSPRACKCLVHLLTTPIPLIFTNNTALVLSTLNHNLNHNPLIPIPIPTPFPFAVQLGFPRSPSLPPRTHPTTLLLTHELATSAPTVVHHPYTATGPLAHILIRAKSTPAPCPHPIPQPIPYPHLAPRRSRTLPPQSQNVYYHTYDAPRGAPTYVIVPPVAGGGPQQLRMQSPLRTLGFFLFRRFAKVQARTGKEATEEKQLLSFPIFIPARAIAAPFAGAD</sequence>
<dbReference type="AlphaFoldDB" id="A0AAD4QKA8"/>
<evidence type="ECO:0000313" key="1">
    <source>
        <dbReference type="EMBL" id="KAI0294031.1"/>
    </source>
</evidence>
<proteinExistence type="predicted"/>
<evidence type="ECO:0000313" key="2">
    <source>
        <dbReference type="Proteomes" id="UP001203297"/>
    </source>
</evidence>
<comment type="caution">
    <text evidence="1">The sequence shown here is derived from an EMBL/GenBank/DDBJ whole genome shotgun (WGS) entry which is preliminary data.</text>
</comment>
<name>A0AAD4QKA8_9AGAM</name>